<comment type="caution">
    <text evidence="7">The sequence shown here is derived from an EMBL/GenBank/DDBJ whole genome shotgun (WGS) entry which is preliminary data.</text>
</comment>
<keyword evidence="4 5" id="KW-0472">Membrane</keyword>
<feature type="domain" description="STAS" evidence="6">
    <location>
        <begin position="447"/>
        <end position="548"/>
    </location>
</feature>
<organism evidence="7 8">
    <name type="scientific">Pelomonas aquatica</name>
    <dbReference type="NCBI Taxonomy" id="431058"/>
    <lineage>
        <taxon>Bacteria</taxon>
        <taxon>Pseudomonadati</taxon>
        <taxon>Pseudomonadota</taxon>
        <taxon>Betaproteobacteria</taxon>
        <taxon>Burkholderiales</taxon>
        <taxon>Sphaerotilaceae</taxon>
        <taxon>Roseateles</taxon>
    </lineage>
</organism>
<keyword evidence="2 5" id="KW-0812">Transmembrane</keyword>
<dbReference type="Gene3D" id="3.30.750.24">
    <property type="entry name" value="STAS domain"/>
    <property type="match status" value="1"/>
</dbReference>
<dbReference type="InterPro" id="IPR011547">
    <property type="entry name" value="SLC26A/SulP_dom"/>
</dbReference>
<dbReference type="GO" id="GO:0055085">
    <property type="term" value="P:transmembrane transport"/>
    <property type="evidence" value="ECO:0007669"/>
    <property type="project" value="InterPro"/>
</dbReference>
<sequence>MPLPRLQPFRPRSLELLAGYSRERLLADIGAGLTVGIVALPLALAFAIASGLRPEQGLATAIVAGFLISVLGGSSVQIGGPAGAFIVVVYGILQRHGLANLLLATMGAGVLLFAMGALRLGVLVRYIPVAIVTGFTNGIAVLIALAQLKDFLGLRIEKMPADFFGQIAALREHIGSLNPVAPAMAAACMALVLFWPRNIVQDKPLAGIRRWLALLPSTVIALVGATTATALLQLPLETIGSRFGGIPQTLPAPAWPDMSWSGMQQLVIPTLTLALLGAIESLLCARVADKLTPELPRHDPNQELMAQGLANLAAPLFGGLPATGTIARTVTNIRAGATGPVAGIVHALTLLGILLVAAPLAVHVPLAALAGILLVVAWNMAEWHEFARLRRFNLTYRTLLIGTFVLTVVTDLTVAVEVGLVTSCVFFVWRMGQLFTLKRVEDQPLPDGVAAYELYGALFFGAVGKLEPLPEQLPAGTRAVVLEMHRLVVMDTSGMEALRELHRALLKRDTALILANVNLQPLSLLQRSGLADELGETGIVPSLGELKS</sequence>
<dbReference type="InterPro" id="IPR002645">
    <property type="entry name" value="STAS_dom"/>
</dbReference>
<evidence type="ECO:0000256" key="5">
    <source>
        <dbReference type="SAM" id="Phobius"/>
    </source>
</evidence>
<evidence type="ECO:0000256" key="4">
    <source>
        <dbReference type="ARBA" id="ARBA00023136"/>
    </source>
</evidence>
<dbReference type="Pfam" id="PF00916">
    <property type="entry name" value="Sulfate_transp"/>
    <property type="match status" value="1"/>
</dbReference>
<comment type="subcellular location">
    <subcellularLocation>
        <location evidence="1">Membrane</location>
        <topology evidence="1">Multi-pass membrane protein</topology>
    </subcellularLocation>
</comment>
<dbReference type="AlphaFoldDB" id="A0A9X4R598"/>
<feature type="transmembrane region" description="Helical" evidence="5">
    <location>
        <begin position="364"/>
        <end position="381"/>
    </location>
</feature>
<dbReference type="EMBL" id="SGUG01000018">
    <property type="protein sequence ID" value="MDG0863460.1"/>
    <property type="molecule type" value="Genomic_DNA"/>
</dbReference>
<feature type="transmembrane region" description="Helical" evidence="5">
    <location>
        <begin position="61"/>
        <end position="92"/>
    </location>
</feature>
<evidence type="ECO:0000256" key="3">
    <source>
        <dbReference type="ARBA" id="ARBA00022989"/>
    </source>
</evidence>
<dbReference type="Proteomes" id="UP001152766">
    <property type="component" value="Unassembled WGS sequence"/>
</dbReference>
<dbReference type="PANTHER" id="PTHR11814">
    <property type="entry name" value="SULFATE TRANSPORTER"/>
    <property type="match status" value="1"/>
</dbReference>
<dbReference type="GO" id="GO:0016020">
    <property type="term" value="C:membrane"/>
    <property type="evidence" value="ECO:0007669"/>
    <property type="project" value="UniProtKB-SubCell"/>
</dbReference>
<feature type="transmembrane region" description="Helical" evidence="5">
    <location>
        <begin position="337"/>
        <end position="357"/>
    </location>
</feature>
<evidence type="ECO:0000256" key="1">
    <source>
        <dbReference type="ARBA" id="ARBA00004141"/>
    </source>
</evidence>
<evidence type="ECO:0000313" key="8">
    <source>
        <dbReference type="Proteomes" id="UP001152766"/>
    </source>
</evidence>
<keyword evidence="3 5" id="KW-1133">Transmembrane helix</keyword>
<accession>A0A9X4R598</accession>
<feature type="transmembrane region" description="Helical" evidence="5">
    <location>
        <begin position="401"/>
        <end position="429"/>
    </location>
</feature>
<feature type="transmembrane region" description="Helical" evidence="5">
    <location>
        <begin position="212"/>
        <end position="234"/>
    </location>
</feature>
<keyword evidence="8" id="KW-1185">Reference proteome</keyword>
<evidence type="ECO:0000256" key="2">
    <source>
        <dbReference type="ARBA" id="ARBA00022692"/>
    </source>
</evidence>
<dbReference type="InterPro" id="IPR036513">
    <property type="entry name" value="STAS_dom_sf"/>
</dbReference>
<name>A0A9X4R598_9BURK</name>
<gene>
    <name evidence="7" type="ORF">EXJ73_13395</name>
</gene>
<feature type="transmembrane region" description="Helical" evidence="5">
    <location>
        <begin position="98"/>
        <end position="120"/>
    </location>
</feature>
<feature type="transmembrane region" description="Helical" evidence="5">
    <location>
        <begin position="29"/>
        <end position="49"/>
    </location>
</feature>
<feature type="transmembrane region" description="Helical" evidence="5">
    <location>
        <begin position="127"/>
        <end position="148"/>
    </location>
</feature>
<dbReference type="Pfam" id="PF01740">
    <property type="entry name" value="STAS"/>
    <property type="match status" value="1"/>
</dbReference>
<protein>
    <submittedName>
        <fullName evidence="7">STAS domain-containing protein</fullName>
    </submittedName>
</protein>
<dbReference type="InterPro" id="IPR001902">
    <property type="entry name" value="SLC26A/SulP_fam"/>
</dbReference>
<dbReference type="SUPFAM" id="SSF52091">
    <property type="entry name" value="SpoIIaa-like"/>
    <property type="match status" value="1"/>
</dbReference>
<evidence type="ECO:0000313" key="7">
    <source>
        <dbReference type="EMBL" id="MDG0863460.1"/>
    </source>
</evidence>
<proteinExistence type="predicted"/>
<reference evidence="7" key="1">
    <citation type="submission" date="2019-02" db="EMBL/GenBank/DDBJ databases">
        <title>Draft genome of the type strain Pelomonas aquatica CCUG 52575T.</title>
        <authorList>
            <person name="Gomila M."/>
            <person name="Lalucat J."/>
        </authorList>
    </citation>
    <scope>NUCLEOTIDE SEQUENCE</scope>
    <source>
        <strain evidence="7">CCUG 52575</strain>
    </source>
</reference>
<feature type="transmembrane region" description="Helical" evidence="5">
    <location>
        <begin position="266"/>
        <end position="288"/>
    </location>
</feature>
<evidence type="ECO:0000259" key="6">
    <source>
        <dbReference type="PROSITE" id="PS50801"/>
    </source>
</evidence>
<dbReference type="PROSITE" id="PS50801">
    <property type="entry name" value="STAS"/>
    <property type="match status" value="1"/>
</dbReference>
<dbReference type="CDD" id="cd07042">
    <property type="entry name" value="STAS_SulP_like_sulfate_transporter"/>
    <property type="match status" value="1"/>
</dbReference>
<dbReference type="RefSeq" id="WP_268152726.1">
    <property type="nucleotide sequence ID" value="NZ_JAPPUW010000017.1"/>
</dbReference>